<dbReference type="AlphaFoldDB" id="A0A3P1SKV3"/>
<evidence type="ECO:0000256" key="1">
    <source>
        <dbReference type="ARBA" id="ARBA00004196"/>
    </source>
</evidence>
<dbReference type="EMBL" id="RQXV01000011">
    <property type="protein sequence ID" value="RRC97630.1"/>
    <property type="molecule type" value="Genomic_DNA"/>
</dbReference>
<evidence type="ECO:0000256" key="3">
    <source>
        <dbReference type="SAM" id="Coils"/>
    </source>
</evidence>
<dbReference type="Proteomes" id="UP000267535">
    <property type="component" value="Unassembled WGS sequence"/>
</dbReference>
<dbReference type="SUPFAM" id="SSF111369">
    <property type="entry name" value="HlyD-like secretion proteins"/>
    <property type="match status" value="1"/>
</dbReference>
<protein>
    <submittedName>
        <fullName evidence="5">HlyD family efflux transporter periplasmic adaptor subunit</fullName>
    </submittedName>
</protein>
<dbReference type="GO" id="GO:0030313">
    <property type="term" value="C:cell envelope"/>
    <property type="evidence" value="ECO:0007669"/>
    <property type="project" value="UniProtKB-SubCell"/>
</dbReference>
<dbReference type="InterPro" id="IPR050465">
    <property type="entry name" value="UPF0194_transport"/>
</dbReference>
<evidence type="ECO:0000313" key="6">
    <source>
        <dbReference type="Proteomes" id="UP000267535"/>
    </source>
</evidence>
<sequence>MTASVQKPRVGLEPLAAILNLSRRVRHAKTASERAFILVNETYQLVKYRQAALWLQTEGVFSLSGVGAPDHNSAYVQWLGQLGDEIWTRGLDKPALINPAAMPEHIASHWKEWLPEYGAWIPLKGANGELLGGLILARETKWQENEIIFANEWADVWGYTWHKRYVPTRRGFLRSLFGSVAPGNLSDKTGQGNEPQLPMLQRVGHALSPKQLVSGVKRLWRLPRNRIILAALIILMIPIRISVLAPGELVPANPAVIRSPLDGVVDKVLIQPNQQVSSGEALFELDKTRIQAQLDVAEQTLAKVQAEYRQQAQQALFDPKSKGQLALVQGSIAEKQAEVAYLRHQVSIATVMAPLDGIILFDAPSEWIGRPVVTGERMAVVTEEREVEIEAWLAPGDAIDLPEEAAVTLFLNANPLSPVDARVKYITHGAQQRPDGTYAYRVRAVLNEDSVSARVGLKGTVKMSGSRVPLFYWILRRPLAMARQMIGV</sequence>
<dbReference type="Gene3D" id="2.40.50.100">
    <property type="match status" value="1"/>
</dbReference>
<keyword evidence="4" id="KW-0812">Transmembrane</keyword>
<dbReference type="OrthoDB" id="9763546at2"/>
<dbReference type="Gene3D" id="2.40.30.170">
    <property type="match status" value="1"/>
</dbReference>
<evidence type="ECO:0000256" key="4">
    <source>
        <dbReference type="SAM" id="Phobius"/>
    </source>
</evidence>
<feature type="transmembrane region" description="Helical" evidence="4">
    <location>
        <begin position="227"/>
        <end position="245"/>
    </location>
</feature>
<dbReference type="Gene3D" id="1.10.287.470">
    <property type="entry name" value="Helix hairpin bin"/>
    <property type="match status" value="1"/>
</dbReference>
<dbReference type="PANTHER" id="PTHR32347:SF14">
    <property type="entry name" value="EFFLUX SYSTEM COMPONENT YKNX-RELATED"/>
    <property type="match status" value="1"/>
</dbReference>
<keyword evidence="6" id="KW-1185">Reference proteome</keyword>
<dbReference type="RefSeq" id="WP_124927469.1">
    <property type="nucleotide sequence ID" value="NZ_BMOH01000004.1"/>
</dbReference>
<keyword evidence="4" id="KW-1133">Transmembrane helix</keyword>
<comment type="caution">
    <text evidence="5">The sequence shown here is derived from an EMBL/GenBank/DDBJ whole genome shotgun (WGS) entry which is preliminary data.</text>
</comment>
<organism evidence="5 6">
    <name type="scientific">Amphritea balenae</name>
    <dbReference type="NCBI Taxonomy" id="452629"/>
    <lineage>
        <taxon>Bacteria</taxon>
        <taxon>Pseudomonadati</taxon>
        <taxon>Pseudomonadota</taxon>
        <taxon>Gammaproteobacteria</taxon>
        <taxon>Oceanospirillales</taxon>
        <taxon>Oceanospirillaceae</taxon>
        <taxon>Amphritea</taxon>
    </lineage>
</organism>
<feature type="coiled-coil region" evidence="3">
    <location>
        <begin position="287"/>
        <end position="314"/>
    </location>
</feature>
<proteinExistence type="predicted"/>
<gene>
    <name evidence="5" type="ORF">EHS89_17520</name>
</gene>
<evidence type="ECO:0000256" key="2">
    <source>
        <dbReference type="ARBA" id="ARBA00023054"/>
    </source>
</evidence>
<keyword evidence="2 3" id="KW-0175">Coiled coil</keyword>
<keyword evidence="4" id="KW-0472">Membrane</keyword>
<comment type="subcellular location">
    <subcellularLocation>
        <location evidence="1">Cell envelope</location>
    </subcellularLocation>
</comment>
<name>A0A3P1SKV3_9GAMM</name>
<reference evidence="5 6" key="1">
    <citation type="submission" date="2018-11" db="EMBL/GenBank/DDBJ databases">
        <title>The draft genome sequence of Amphritea balenae JAMM 1525T.</title>
        <authorList>
            <person name="Fang Z."/>
            <person name="Zhang Y."/>
            <person name="Han X."/>
        </authorList>
    </citation>
    <scope>NUCLEOTIDE SEQUENCE [LARGE SCALE GENOMIC DNA]</scope>
    <source>
        <strain evidence="5 6">JAMM 1525</strain>
    </source>
</reference>
<dbReference type="PANTHER" id="PTHR32347">
    <property type="entry name" value="EFFLUX SYSTEM COMPONENT YKNX-RELATED"/>
    <property type="match status" value="1"/>
</dbReference>
<evidence type="ECO:0000313" key="5">
    <source>
        <dbReference type="EMBL" id="RRC97630.1"/>
    </source>
</evidence>
<accession>A0A3P1SKV3</accession>